<dbReference type="SUPFAM" id="SSF49384">
    <property type="entry name" value="Carbohydrate-binding domain"/>
    <property type="match status" value="1"/>
</dbReference>
<dbReference type="GO" id="GO:0008810">
    <property type="term" value="F:cellulase activity"/>
    <property type="evidence" value="ECO:0007669"/>
    <property type="project" value="InterPro"/>
</dbReference>
<sequence>MRRSIIKKASVVVAGAVLVSMMSAITPAVRVSAADDGTYKAKFMELYNKIHDAKNGYFSPQGIPYHSIETLMCEAPDYGHETTSETFSYYLWLEAMADSFTGDWSSFNTAWDTLEKYIIPNDQDQLETSMSRYNAAKPATYAPEGDLPSDYPSPLDSSAPVGTDPIHNELQSTYGTSLMYGMHWLLDTDNWYGYGRRGDGKSTPSYINTYQRGPEESCWETITQPCWDDFSFGGKNGYLDLFTGDSSYAKQFKYTIASDADARAIQATYDAMLWSDDNGASIANNIGRASKLGDYLRYSMFDKYFRKIGKPSEAGTGYDACHYLLSWYYAWGGALDGGWSWKIGCSHVHFGYQNPLAAWVLSNTSEFKPKSPNGANDWKTSLQRQIELYQWLQSAEGAIAGGCSNSNAGRYLAWPSDTKTFYGMGYQEHPVYHDPGSNRWFGFQAWSMQRVAEYYYTTKDPQVKDLLDKWISWVKSVIIFNDDGTFLIPSNLIWEGEPETWTGTPKENKNLHVSVESYGTDVGIAGSLANALIYYAVATGDTESKNIAQQLIDRIFANYSDEKGVSAPEVREDYTRFNQPIYVPAGWTGTMPNGDPINSNSTFLSIRSKYLDEPDWAKVQNYLDGGEAPVFNYHRFWAQTEVAVATGLFAKFFEEDQGDTQNSNITPTTATFDKNVDNQADINVTMTLNGNTLVGITDGTNELVEGRDYTVNGNTVVISKDYLAQQDEGTLRLQFIFSAGARRTLTVTIIDSSTENPPPVTGNLEVQMFNSNTQTTTNGIMPHFRLVNTGTEPINLSDVKLHYYYTADGSQQQNFWCDWSNVGSNNVIGTFKTLSTPKTGADTCLEITFSSGAGTLAPGQSIEVQARFSKTDWSNYNQADDYSFNSSGSSYASWTKVTAYLGDELIWGVEP</sequence>
<protein>
    <submittedName>
        <fullName evidence="10">Exoglucanase-2</fullName>
        <ecNumber evidence="10">3.2.1.91</ecNumber>
    </submittedName>
</protein>
<dbReference type="InterPro" id="IPR008928">
    <property type="entry name" value="6-hairpin_glycosidase_sf"/>
</dbReference>
<dbReference type="GO" id="GO:0016162">
    <property type="term" value="F:cellulose 1,4-beta-cellobiosidase activity"/>
    <property type="evidence" value="ECO:0007669"/>
    <property type="project" value="UniProtKB-EC"/>
</dbReference>
<dbReference type="InterPro" id="IPR000556">
    <property type="entry name" value="Glyco_hydro_48F"/>
</dbReference>
<dbReference type="EC" id="3.2.1.91" evidence="10"/>
<gene>
    <name evidence="10" type="primary">celY</name>
    <name evidence="10" type="ORF">CCDG5_1680</name>
</gene>
<keyword evidence="6" id="KW-0624">Polysaccharide degradation</keyword>
<evidence type="ECO:0000256" key="8">
    <source>
        <dbReference type="SAM" id="SignalP"/>
    </source>
</evidence>
<dbReference type="PROSITE" id="PS51172">
    <property type="entry name" value="CBM3"/>
    <property type="match status" value="1"/>
</dbReference>
<feature type="chain" id="PRO_5039033211" evidence="8">
    <location>
        <begin position="25"/>
        <end position="911"/>
    </location>
</feature>
<dbReference type="InterPro" id="IPR014756">
    <property type="entry name" value="Ig_E-set"/>
</dbReference>
<dbReference type="InterPro" id="IPR005102">
    <property type="entry name" value="Carbo-bd_X2"/>
</dbReference>
<dbReference type="InterPro" id="IPR023309">
    <property type="entry name" value="Endo-1-4-beta-glucanase_dom2"/>
</dbReference>
<feature type="active site" description="Proton donor" evidence="7">
    <location>
        <position position="85"/>
    </location>
</feature>
<dbReference type="SUPFAM" id="SSF48208">
    <property type="entry name" value="Six-hairpin glycosidases"/>
    <property type="match status" value="1"/>
</dbReference>
<feature type="active site" description="Nucleophile" evidence="7">
    <location>
        <position position="259"/>
    </location>
</feature>
<dbReference type="AlphaFoldDB" id="A0A078KQR7"/>
<feature type="domain" description="CBM3" evidence="9">
    <location>
        <begin position="760"/>
        <end position="911"/>
    </location>
</feature>
<dbReference type="InterPro" id="IPR012341">
    <property type="entry name" value="6hp_glycosidase-like_sf"/>
</dbReference>
<accession>A0A078KQR7</accession>
<evidence type="ECO:0000313" key="10">
    <source>
        <dbReference type="EMBL" id="CDZ24788.1"/>
    </source>
</evidence>
<keyword evidence="1 8" id="KW-0732">Signal</keyword>
<dbReference type="Proteomes" id="UP000032431">
    <property type="component" value="Chromosome I"/>
</dbReference>
<evidence type="ECO:0000313" key="11">
    <source>
        <dbReference type="Proteomes" id="UP000032431"/>
    </source>
</evidence>
<dbReference type="InterPro" id="IPR036966">
    <property type="entry name" value="CBM3_sf"/>
</dbReference>
<dbReference type="Pfam" id="PF00942">
    <property type="entry name" value="CBM_3"/>
    <property type="match status" value="1"/>
</dbReference>
<dbReference type="Gene3D" id="4.10.870.10">
    <property type="entry name" value="Endo-1,4-beta-glucanase f. Domain 3"/>
    <property type="match status" value="1"/>
</dbReference>
<dbReference type="PRINTS" id="PR00844">
    <property type="entry name" value="GLHYDRLASE48"/>
</dbReference>
<evidence type="ECO:0000259" key="9">
    <source>
        <dbReference type="PROSITE" id="PS51172"/>
    </source>
</evidence>
<proteinExistence type="predicted"/>
<dbReference type="SUPFAM" id="SSF81296">
    <property type="entry name" value="E set domains"/>
    <property type="match status" value="1"/>
</dbReference>
<keyword evidence="4" id="KW-0119">Carbohydrate metabolism</keyword>
<evidence type="ECO:0000256" key="6">
    <source>
        <dbReference type="ARBA" id="ARBA00023326"/>
    </source>
</evidence>
<dbReference type="InterPro" id="IPR013783">
    <property type="entry name" value="Ig-like_fold"/>
</dbReference>
<dbReference type="STRING" id="29343.CCDG5_1680"/>
<dbReference type="Gene3D" id="1.50.10.10">
    <property type="match status" value="1"/>
</dbReference>
<evidence type="ECO:0000256" key="1">
    <source>
        <dbReference type="ARBA" id="ARBA00022729"/>
    </source>
</evidence>
<evidence type="ECO:0000256" key="4">
    <source>
        <dbReference type="ARBA" id="ARBA00023277"/>
    </source>
</evidence>
<dbReference type="EMBL" id="LM995447">
    <property type="protein sequence ID" value="CDZ24788.1"/>
    <property type="molecule type" value="Genomic_DNA"/>
</dbReference>
<evidence type="ECO:0000256" key="2">
    <source>
        <dbReference type="ARBA" id="ARBA00022801"/>
    </source>
</evidence>
<keyword evidence="3" id="KW-0136">Cellulose degradation</keyword>
<evidence type="ECO:0000256" key="3">
    <source>
        <dbReference type="ARBA" id="ARBA00023001"/>
    </source>
</evidence>
<evidence type="ECO:0000256" key="5">
    <source>
        <dbReference type="ARBA" id="ARBA00023295"/>
    </source>
</evidence>
<feature type="signal peptide" evidence="8">
    <location>
        <begin position="1"/>
        <end position="24"/>
    </location>
</feature>
<keyword evidence="5 10" id="KW-0326">Glycosidase</keyword>
<dbReference type="GO" id="GO:0030245">
    <property type="term" value="P:cellulose catabolic process"/>
    <property type="evidence" value="ECO:0007669"/>
    <property type="project" value="UniProtKB-KW"/>
</dbReference>
<dbReference type="Gene3D" id="2.60.40.710">
    <property type="entry name" value="Endoglucanase-like"/>
    <property type="match status" value="1"/>
</dbReference>
<dbReference type="Pfam" id="PF03442">
    <property type="entry name" value="CBM_X2"/>
    <property type="match status" value="1"/>
</dbReference>
<dbReference type="GO" id="GO:0030248">
    <property type="term" value="F:cellulose binding"/>
    <property type="evidence" value="ECO:0007669"/>
    <property type="project" value="InterPro"/>
</dbReference>
<dbReference type="InterPro" id="IPR008965">
    <property type="entry name" value="CBM2/CBM3_carb-bd_dom_sf"/>
</dbReference>
<dbReference type="HOGENOM" id="CLU_009014_0_0_9"/>
<dbReference type="InterPro" id="IPR001956">
    <property type="entry name" value="CBM3"/>
</dbReference>
<keyword evidence="2 10" id="KW-0378">Hydrolase</keyword>
<dbReference type="Pfam" id="PF02011">
    <property type="entry name" value="Glyco_hydro_48"/>
    <property type="match status" value="1"/>
</dbReference>
<dbReference type="PATRIC" id="fig|29343.3.peg.1770"/>
<reference evidence="11" key="1">
    <citation type="submission" date="2014-07" db="EMBL/GenBank/DDBJ databases">
        <authorList>
            <person name="Wibberg D."/>
        </authorList>
    </citation>
    <scope>NUCLEOTIDE SEQUENCE [LARGE SCALE GENOMIC DNA]</scope>
    <source>
        <strain evidence="11">DG5</strain>
    </source>
</reference>
<dbReference type="Gene3D" id="2.60.40.10">
    <property type="entry name" value="Immunoglobulins"/>
    <property type="match status" value="1"/>
</dbReference>
<keyword evidence="11" id="KW-1185">Reference proteome</keyword>
<dbReference type="KEGG" id="ccel:CCDG5_1680"/>
<evidence type="ECO:0000256" key="7">
    <source>
        <dbReference type="PIRSR" id="PIRSR600556-1"/>
    </source>
</evidence>
<dbReference type="InterPro" id="IPR027390">
    <property type="entry name" value="Endoglucanase_F_dom3"/>
</dbReference>
<dbReference type="OrthoDB" id="33861at2"/>
<organism evidence="10 11">
    <name type="scientific">[Clostridium] cellulosi</name>
    <dbReference type="NCBI Taxonomy" id="29343"/>
    <lineage>
        <taxon>Bacteria</taxon>
        <taxon>Bacillati</taxon>
        <taxon>Bacillota</taxon>
        <taxon>Clostridia</taxon>
        <taxon>Eubacteriales</taxon>
        <taxon>Oscillospiraceae</taxon>
        <taxon>Oscillospiraceae incertae sedis</taxon>
    </lineage>
</organism>
<name>A0A078KQR7_9FIRM</name>
<dbReference type="Gene3D" id="2.170.160.10">
    <property type="entry name" value="Endo-1,4-beta-glucanase f. Domain 2"/>
    <property type="match status" value="1"/>
</dbReference>
<dbReference type="SMART" id="SM01067">
    <property type="entry name" value="CBM_3"/>
    <property type="match status" value="1"/>
</dbReference>